<sequence length="153" mass="17396">MLSGKPLFPVEITTSSSNLGMLSAHQPWAGFVSLPHADYEIIFELFLPANASHSQTFSNANPLAVDFLTKTVSKKLWLTHILKHKYVHSLLVERTNLHVIQYNPNDEPITPPPDLEFFEVDLHKNHISREQLKELLHEEIVSFYTAPIVNTCP</sequence>
<dbReference type="Proteomes" id="UP000807769">
    <property type="component" value="Unassembled WGS sequence"/>
</dbReference>
<reference evidence="1" key="1">
    <citation type="journal article" date="2020" name="New Phytol.">
        <title>Comparative genomics reveals dynamic genome evolution in host specialist ectomycorrhizal fungi.</title>
        <authorList>
            <person name="Lofgren L.A."/>
            <person name="Nguyen N.H."/>
            <person name="Vilgalys R."/>
            <person name="Ruytinx J."/>
            <person name="Liao H.L."/>
            <person name="Branco S."/>
            <person name="Kuo A."/>
            <person name="LaButti K."/>
            <person name="Lipzen A."/>
            <person name="Andreopoulos W."/>
            <person name="Pangilinan J."/>
            <person name="Riley R."/>
            <person name="Hundley H."/>
            <person name="Na H."/>
            <person name="Barry K."/>
            <person name="Grigoriev I.V."/>
            <person name="Stajich J.E."/>
            <person name="Kennedy P.G."/>
        </authorList>
    </citation>
    <scope>NUCLEOTIDE SEQUENCE</scope>
    <source>
        <strain evidence="1">MN1</strain>
    </source>
</reference>
<gene>
    <name evidence="1" type="ORF">BJ212DRAFT_1483632</name>
</gene>
<dbReference type="RefSeq" id="XP_041189984.1">
    <property type="nucleotide sequence ID" value="XM_041340651.1"/>
</dbReference>
<dbReference type="EMBL" id="JABBWG010000029">
    <property type="protein sequence ID" value="KAG1811385.1"/>
    <property type="molecule type" value="Genomic_DNA"/>
</dbReference>
<evidence type="ECO:0000313" key="2">
    <source>
        <dbReference type="Proteomes" id="UP000807769"/>
    </source>
</evidence>
<dbReference type="GeneID" id="64634667"/>
<dbReference type="AlphaFoldDB" id="A0A9P7JAR7"/>
<proteinExistence type="predicted"/>
<keyword evidence="2" id="KW-1185">Reference proteome</keyword>
<organism evidence="1 2">
    <name type="scientific">Suillus subaureus</name>
    <dbReference type="NCBI Taxonomy" id="48587"/>
    <lineage>
        <taxon>Eukaryota</taxon>
        <taxon>Fungi</taxon>
        <taxon>Dikarya</taxon>
        <taxon>Basidiomycota</taxon>
        <taxon>Agaricomycotina</taxon>
        <taxon>Agaricomycetes</taxon>
        <taxon>Agaricomycetidae</taxon>
        <taxon>Boletales</taxon>
        <taxon>Suillineae</taxon>
        <taxon>Suillaceae</taxon>
        <taxon>Suillus</taxon>
    </lineage>
</organism>
<dbReference type="OrthoDB" id="2665246at2759"/>
<protein>
    <submittedName>
        <fullName evidence="1">Uncharacterized protein</fullName>
    </submittedName>
</protein>
<evidence type="ECO:0000313" key="1">
    <source>
        <dbReference type="EMBL" id="KAG1811385.1"/>
    </source>
</evidence>
<name>A0A9P7JAR7_9AGAM</name>
<accession>A0A9P7JAR7</accession>
<comment type="caution">
    <text evidence="1">The sequence shown here is derived from an EMBL/GenBank/DDBJ whole genome shotgun (WGS) entry which is preliminary data.</text>
</comment>